<feature type="transmembrane region" description="Helical" evidence="8">
    <location>
        <begin position="156"/>
        <end position="180"/>
    </location>
</feature>
<dbReference type="Pfam" id="PF06027">
    <property type="entry name" value="SLC35F"/>
    <property type="match status" value="1"/>
</dbReference>
<reference evidence="9 10" key="1">
    <citation type="journal article" date="2018" name="MBio">
        <title>Comparative Genomics Reveals the Core Gene Toolbox for the Fungus-Insect Symbiosis.</title>
        <authorList>
            <person name="Wang Y."/>
            <person name="Stata M."/>
            <person name="Wang W."/>
            <person name="Stajich J.E."/>
            <person name="White M.M."/>
            <person name="Moncalvo J.M."/>
        </authorList>
    </citation>
    <scope>NUCLEOTIDE SEQUENCE [LARGE SCALE GENOMIC DNA]</scope>
    <source>
        <strain evidence="9 10">SC-DP-2</strain>
    </source>
</reference>
<dbReference type="SUPFAM" id="SSF103481">
    <property type="entry name" value="Multidrug resistance efflux transporter EmrE"/>
    <property type="match status" value="1"/>
</dbReference>
<feature type="transmembrane region" description="Helical" evidence="8">
    <location>
        <begin position="218"/>
        <end position="241"/>
    </location>
</feature>
<dbReference type="OrthoDB" id="429955at2759"/>
<evidence type="ECO:0000256" key="2">
    <source>
        <dbReference type="ARBA" id="ARBA00007863"/>
    </source>
</evidence>
<dbReference type="InterPro" id="IPR052221">
    <property type="entry name" value="SLC35F_Transporter"/>
</dbReference>
<keyword evidence="4 8" id="KW-0812">Transmembrane</keyword>
<dbReference type="EMBL" id="MBFS01000447">
    <property type="protein sequence ID" value="PVV02477.1"/>
    <property type="molecule type" value="Genomic_DNA"/>
</dbReference>
<dbReference type="STRING" id="133381.A0A2T9ZD59"/>
<feature type="transmembrane region" description="Helical" evidence="8">
    <location>
        <begin position="286"/>
        <end position="308"/>
    </location>
</feature>
<dbReference type="AlphaFoldDB" id="A0A2T9ZD59"/>
<evidence type="ECO:0000256" key="5">
    <source>
        <dbReference type="ARBA" id="ARBA00022989"/>
    </source>
</evidence>
<keyword evidence="3" id="KW-0813">Transport</keyword>
<evidence type="ECO:0000256" key="8">
    <source>
        <dbReference type="SAM" id="Phobius"/>
    </source>
</evidence>
<dbReference type="PANTHER" id="PTHR14233">
    <property type="entry name" value="DUF914-RELATED"/>
    <property type="match status" value="1"/>
</dbReference>
<feature type="transmembrane region" description="Helical" evidence="8">
    <location>
        <begin position="187"/>
        <end position="206"/>
    </location>
</feature>
<comment type="similarity">
    <text evidence="2">Belongs to the SLC35F solute transporter family.</text>
</comment>
<dbReference type="InterPro" id="IPR009262">
    <property type="entry name" value="SLC35_F1/F2/F6"/>
</dbReference>
<feature type="transmembrane region" description="Helical" evidence="8">
    <location>
        <begin position="342"/>
        <end position="359"/>
    </location>
</feature>
<name>A0A2T9ZD59_9FUNG</name>
<dbReference type="PANTHER" id="PTHR14233:SF4">
    <property type="entry name" value="SOLUTE CARRIER FAMILY 35 MEMBER F2"/>
    <property type="match status" value="1"/>
</dbReference>
<sequence length="413" mass="46502">MNTQNPDQIRPVSGTPEDPAIDSSFITGKELEAHQLDEAHSSHNLRFLENESKIKSSRASRLIYLGKVILLGQVLSLCISGSSSLVTALTNRKGVDIPITTTFFLYVMLMLVYFTYSMVKHRKRSISNFKSIWYWYLLLAIVDVEGNYFVVKAYSYTSLLHASLLDEWTLPCVVILSVLIMKVRYKLIHYISILICISGIAILIFLDNKSSSSEFKPPNIVLGDIFMIIGATCYAFSNILLEYISRQRPIFETLGFLGLFGTLVNGIQLAILARSELKGIHWDGEIVGYIIGFVSCLFLMYSLTPILFRMSSATFLNLSLITSDVYILLIGIYAFGYSVSRLYALAFVLVILGLVMFNISPKLANKNLNYPKQTEPALYLASQLFNRTNLLQNLTSRTQNIKGKSTKKSNYLN</sequence>
<comment type="subcellular location">
    <subcellularLocation>
        <location evidence="1">Membrane</location>
        <topology evidence="1">Multi-pass membrane protein</topology>
    </subcellularLocation>
</comment>
<evidence type="ECO:0008006" key="11">
    <source>
        <dbReference type="Google" id="ProtNLM"/>
    </source>
</evidence>
<protein>
    <recommendedName>
        <fullName evidence="11">EamA domain-containing protein</fullName>
    </recommendedName>
</protein>
<evidence type="ECO:0000256" key="1">
    <source>
        <dbReference type="ARBA" id="ARBA00004141"/>
    </source>
</evidence>
<evidence type="ECO:0000313" key="10">
    <source>
        <dbReference type="Proteomes" id="UP000245609"/>
    </source>
</evidence>
<evidence type="ECO:0000256" key="7">
    <source>
        <dbReference type="SAM" id="MobiDB-lite"/>
    </source>
</evidence>
<gene>
    <name evidence="9" type="ORF">BB560_003068</name>
</gene>
<keyword evidence="5 8" id="KW-1133">Transmembrane helix</keyword>
<keyword evidence="10" id="KW-1185">Reference proteome</keyword>
<feature type="region of interest" description="Disordered" evidence="7">
    <location>
        <begin position="1"/>
        <end position="20"/>
    </location>
</feature>
<feature type="transmembrane region" description="Helical" evidence="8">
    <location>
        <begin position="62"/>
        <end position="85"/>
    </location>
</feature>
<accession>A0A2T9ZD59</accession>
<evidence type="ECO:0000313" key="9">
    <source>
        <dbReference type="EMBL" id="PVV02477.1"/>
    </source>
</evidence>
<feature type="transmembrane region" description="Helical" evidence="8">
    <location>
        <begin position="253"/>
        <end position="274"/>
    </location>
</feature>
<feature type="transmembrane region" description="Helical" evidence="8">
    <location>
        <begin position="97"/>
        <end position="119"/>
    </location>
</feature>
<evidence type="ECO:0000256" key="3">
    <source>
        <dbReference type="ARBA" id="ARBA00022448"/>
    </source>
</evidence>
<proteinExistence type="inferred from homology"/>
<dbReference type="InterPro" id="IPR037185">
    <property type="entry name" value="EmrE-like"/>
</dbReference>
<evidence type="ECO:0000256" key="4">
    <source>
        <dbReference type="ARBA" id="ARBA00022692"/>
    </source>
</evidence>
<comment type="caution">
    <text evidence="9">The sequence shown here is derived from an EMBL/GenBank/DDBJ whole genome shotgun (WGS) entry which is preliminary data.</text>
</comment>
<evidence type="ECO:0000256" key="6">
    <source>
        <dbReference type="ARBA" id="ARBA00023136"/>
    </source>
</evidence>
<dbReference type="GO" id="GO:0022857">
    <property type="term" value="F:transmembrane transporter activity"/>
    <property type="evidence" value="ECO:0007669"/>
    <property type="project" value="InterPro"/>
</dbReference>
<dbReference type="Proteomes" id="UP000245609">
    <property type="component" value="Unassembled WGS sequence"/>
</dbReference>
<organism evidence="9 10">
    <name type="scientific">Smittium megazygosporum</name>
    <dbReference type="NCBI Taxonomy" id="133381"/>
    <lineage>
        <taxon>Eukaryota</taxon>
        <taxon>Fungi</taxon>
        <taxon>Fungi incertae sedis</taxon>
        <taxon>Zoopagomycota</taxon>
        <taxon>Kickxellomycotina</taxon>
        <taxon>Harpellomycetes</taxon>
        <taxon>Harpellales</taxon>
        <taxon>Legeriomycetaceae</taxon>
        <taxon>Smittium</taxon>
    </lineage>
</organism>
<keyword evidence="6 8" id="KW-0472">Membrane</keyword>
<feature type="transmembrane region" description="Helical" evidence="8">
    <location>
        <begin position="315"/>
        <end position="336"/>
    </location>
</feature>
<feature type="transmembrane region" description="Helical" evidence="8">
    <location>
        <begin position="131"/>
        <end position="150"/>
    </location>
</feature>
<dbReference type="GO" id="GO:0016020">
    <property type="term" value="C:membrane"/>
    <property type="evidence" value="ECO:0007669"/>
    <property type="project" value="UniProtKB-SubCell"/>
</dbReference>